<dbReference type="PROSITE" id="PS50045">
    <property type="entry name" value="SIGMA54_INTERACT_4"/>
    <property type="match status" value="1"/>
</dbReference>
<dbReference type="InterPro" id="IPR025943">
    <property type="entry name" value="Sigma_54_int_dom_ATP-bd_2"/>
</dbReference>
<dbReference type="GO" id="GO:0000160">
    <property type="term" value="P:phosphorelay signal transduction system"/>
    <property type="evidence" value="ECO:0007669"/>
    <property type="project" value="InterPro"/>
</dbReference>
<dbReference type="InterPro" id="IPR027417">
    <property type="entry name" value="P-loop_NTPase"/>
</dbReference>
<evidence type="ECO:0000256" key="4">
    <source>
        <dbReference type="ARBA" id="ARBA00023125"/>
    </source>
</evidence>
<dbReference type="STRING" id="1936003.STSP2_02095"/>
<dbReference type="Pfam" id="PF00158">
    <property type="entry name" value="Sigma54_activat"/>
    <property type="match status" value="1"/>
</dbReference>
<dbReference type="AlphaFoldDB" id="A0A1U9NMG0"/>
<dbReference type="GO" id="GO:0005524">
    <property type="term" value="F:ATP binding"/>
    <property type="evidence" value="ECO:0007669"/>
    <property type="project" value="UniProtKB-KW"/>
</dbReference>
<dbReference type="InterPro" id="IPR001789">
    <property type="entry name" value="Sig_transdc_resp-reg_receiver"/>
</dbReference>
<dbReference type="Gene3D" id="1.10.10.60">
    <property type="entry name" value="Homeodomain-like"/>
    <property type="match status" value="1"/>
</dbReference>
<evidence type="ECO:0000313" key="9">
    <source>
        <dbReference type="EMBL" id="AQT68918.1"/>
    </source>
</evidence>
<reference evidence="10" key="1">
    <citation type="submission" date="2017-02" db="EMBL/GenBank/DDBJ databases">
        <title>Comparative genomics and description of representatives of a novel lineage of planctomycetes thriving in anoxic sediments.</title>
        <authorList>
            <person name="Spring S."/>
            <person name="Bunk B."/>
            <person name="Sproer C."/>
        </authorList>
    </citation>
    <scope>NUCLEOTIDE SEQUENCE [LARGE SCALE GENOMIC DNA]</scope>
    <source>
        <strain evidence="10">ST-NAGAB-D1</strain>
    </source>
</reference>
<dbReference type="Pfam" id="PF00072">
    <property type="entry name" value="Response_reg"/>
    <property type="match status" value="1"/>
</dbReference>
<accession>A0A1U9NMG0</accession>
<organism evidence="9 10">
    <name type="scientific">Anaerohalosphaera lusitana</name>
    <dbReference type="NCBI Taxonomy" id="1936003"/>
    <lineage>
        <taxon>Bacteria</taxon>
        <taxon>Pseudomonadati</taxon>
        <taxon>Planctomycetota</taxon>
        <taxon>Phycisphaerae</taxon>
        <taxon>Sedimentisphaerales</taxon>
        <taxon>Anaerohalosphaeraceae</taxon>
        <taxon>Anaerohalosphaera</taxon>
    </lineage>
</organism>
<dbReference type="PANTHER" id="PTHR32071">
    <property type="entry name" value="TRANSCRIPTIONAL REGULATORY PROTEIN"/>
    <property type="match status" value="1"/>
</dbReference>
<keyword evidence="4" id="KW-0238">DNA-binding</keyword>
<dbReference type="EMBL" id="CP019791">
    <property type="protein sequence ID" value="AQT68918.1"/>
    <property type="molecule type" value="Genomic_DNA"/>
</dbReference>
<dbReference type="RefSeq" id="WP_146662307.1">
    <property type="nucleotide sequence ID" value="NZ_CP019791.1"/>
</dbReference>
<feature type="domain" description="Response regulatory" evidence="8">
    <location>
        <begin position="7"/>
        <end position="122"/>
    </location>
</feature>
<keyword evidence="10" id="KW-1185">Reference proteome</keyword>
<keyword evidence="5" id="KW-0804">Transcription</keyword>
<evidence type="ECO:0000256" key="6">
    <source>
        <dbReference type="PROSITE-ProRule" id="PRU00169"/>
    </source>
</evidence>
<keyword evidence="2" id="KW-0067">ATP-binding</keyword>
<sequence length="455" mass="50589">MNKTKGKVLIVDDDKDHADLLVESLQKQCSNAIAAYTAASAKSAIDRDGIDVVIVDYDLRSDTDGLDILQYAKQAKSSTKVILIADQNNTVACEQAIRMGAYEALTKPVDVDSLRLMVSKILPTRGDGKAVEDFEFPGVISRSHYMQGIYKVLRRVAPTNISVLIEGESGTGKELLARAIHENSDRRDNAFKPINCAGLTESLLESELFGHAKGAFTGATADRKGILEQADKGTLFLDEIGDMPLSMQAKLLRVLEDGIVVPVGATKAVVVDVRVVAATNHDLAKLVEEKKFRQDLYFRIKGVSLTIPPLRKRAEDIPELFGFFLRQACEELGRDIHRITESAMSILQSYHWPGNIRQLRHVIRTMVVMCDGDTLDVGDIPPDVHLVKRLSGRVEGQPDMSQDFVAQFTGRSLEEVEREHIRRTLDYTNGNRAEAAKILKIGERTLYRKIKEYDL</sequence>
<dbReference type="InterPro" id="IPR011006">
    <property type="entry name" value="CheY-like_superfamily"/>
</dbReference>
<dbReference type="SMART" id="SM00448">
    <property type="entry name" value="REC"/>
    <property type="match status" value="1"/>
</dbReference>
<dbReference type="PROSITE" id="PS50110">
    <property type="entry name" value="RESPONSE_REGULATORY"/>
    <property type="match status" value="1"/>
</dbReference>
<dbReference type="PANTHER" id="PTHR32071:SF57">
    <property type="entry name" value="C4-DICARBOXYLATE TRANSPORT TRANSCRIPTIONAL REGULATORY PROTEIN DCTD"/>
    <property type="match status" value="1"/>
</dbReference>
<feature type="modified residue" description="4-aspartylphosphate" evidence="6">
    <location>
        <position position="56"/>
    </location>
</feature>
<name>A0A1U9NMG0_9BACT</name>
<dbReference type="CDD" id="cd00009">
    <property type="entry name" value="AAA"/>
    <property type="match status" value="1"/>
</dbReference>
<evidence type="ECO:0000256" key="2">
    <source>
        <dbReference type="ARBA" id="ARBA00022840"/>
    </source>
</evidence>
<evidence type="ECO:0000313" key="10">
    <source>
        <dbReference type="Proteomes" id="UP000189674"/>
    </source>
</evidence>
<dbReference type="PROSITE" id="PS00688">
    <property type="entry name" value="SIGMA54_INTERACT_3"/>
    <property type="match status" value="1"/>
</dbReference>
<keyword evidence="3" id="KW-0805">Transcription regulation</keyword>
<dbReference type="PRINTS" id="PR01590">
    <property type="entry name" value="HTHFIS"/>
</dbReference>
<keyword evidence="1" id="KW-0547">Nucleotide-binding</keyword>
<protein>
    <submittedName>
        <fullName evidence="9">Nitrogen regulation protein NR(I)</fullName>
    </submittedName>
</protein>
<evidence type="ECO:0000256" key="5">
    <source>
        <dbReference type="ARBA" id="ARBA00023163"/>
    </source>
</evidence>
<dbReference type="Gene3D" id="3.40.50.2300">
    <property type="match status" value="1"/>
</dbReference>
<proteinExistence type="predicted"/>
<dbReference type="InterPro" id="IPR003593">
    <property type="entry name" value="AAA+_ATPase"/>
</dbReference>
<dbReference type="SUPFAM" id="SSF52172">
    <property type="entry name" value="CheY-like"/>
    <property type="match status" value="1"/>
</dbReference>
<dbReference type="Pfam" id="PF02954">
    <property type="entry name" value="HTH_8"/>
    <property type="match status" value="1"/>
</dbReference>
<dbReference type="GO" id="GO:0043565">
    <property type="term" value="F:sequence-specific DNA binding"/>
    <property type="evidence" value="ECO:0007669"/>
    <property type="project" value="InterPro"/>
</dbReference>
<dbReference type="InterPro" id="IPR002078">
    <property type="entry name" value="Sigma_54_int"/>
</dbReference>
<dbReference type="SUPFAM" id="SSF46689">
    <property type="entry name" value="Homeodomain-like"/>
    <property type="match status" value="1"/>
</dbReference>
<dbReference type="InterPro" id="IPR058031">
    <property type="entry name" value="AAA_lid_NorR"/>
</dbReference>
<dbReference type="Gene3D" id="1.10.8.60">
    <property type="match status" value="1"/>
</dbReference>
<dbReference type="SMART" id="SM00382">
    <property type="entry name" value="AAA"/>
    <property type="match status" value="1"/>
</dbReference>
<dbReference type="InterPro" id="IPR025944">
    <property type="entry name" value="Sigma_54_int_dom_CS"/>
</dbReference>
<dbReference type="Gene3D" id="3.40.50.300">
    <property type="entry name" value="P-loop containing nucleotide triphosphate hydrolases"/>
    <property type="match status" value="1"/>
</dbReference>
<dbReference type="FunFam" id="3.40.50.300:FF:000006">
    <property type="entry name" value="DNA-binding transcriptional regulator NtrC"/>
    <property type="match status" value="1"/>
</dbReference>
<dbReference type="OrthoDB" id="9807827at2"/>
<dbReference type="Pfam" id="PF25601">
    <property type="entry name" value="AAA_lid_14"/>
    <property type="match status" value="1"/>
</dbReference>
<dbReference type="SUPFAM" id="SSF52540">
    <property type="entry name" value="P-loop containing nucleoside triphosphate hydrolases"/>
    <property type="match status" value="1"/>
</dbReference>
<evidence type="ECO:0000259" key="8">
    <source>
        <dbReference type="PROSITE" id="PS50110"/>
    </source>
</evidence>
<feature type="domain" description="Sigma-54 factor interaction" evidence="7">
    <location>
        <begin position="139"/>
        <end position="368"/>
    </location>
</feature>
<dbReference type="InterPro" id="IPR002197">
    <property type="entry name" value="HTH_Fis"/>
</dbReference>
<keyword evidence="6" id="KW-0597">Phosphoprotein</keyword>
<dbReference type="GO" id="GO:0006355">
    <property type="term" value="P:regulation of DNA-templated transcription"/>
    <property type="evidence" value="ECO:0007669"/>
    <property type="project" value="InterPro"/>
</dbReference>
<evidence type="ECO:0000256" key="1">
    <source>
        <dbReference type="ARBA" id="ARBA00022741"/>
    </source>
</evidence>
<dbReference type="KEGG" id="alus:STSP2_02095"/>
<dbReference type="PROSITE" id="PS00676">
    <property type="entry name" value="SIGMA54_INTERACT_2"/>
    <property type="match status" value="1"/>
</dbReference>
<dbReference type="InterPro" id="IPR009057">
    <property type="entry name" value="Homeodomain-like_sf"/>
</dbReference>
<evidence type="ECO:0000256" key="3">
    <source>
        <dbReference type="ARBA" id="ARBA00023015"/>
    </source>
</evidence>
<dbReference type="Proteomes" id="UP000189674">
    <property type="component" value="Chromosome"/>
</dbReference>
<evidence type="ECO:0000259" key="7">
    <source>
        <dbReference type="PROSITE" id="PS50045"/>
    </source>
</evidence>
<dbReference type="InterPro" id="IPR025662">
    <property type="entry name" value="Sigma_54_int_dom_ATP-bd_1"/>
</dbReference>
<gene>
    <name evidence="9" type="primary">glnG_1</name>
    <name evidence="9" type="ORF">STSP2_02095</name>
</gene>
<dbReference type="PROSITE" id="PS00675">
    <property type="entry name" value="SIGMA54_INTERACT_1"/>
    <property type="match status" value="1"/>
</dbReference>